<dbReference type="Pfam" id="PF11233">
    <property type="entry name" value="DUF3035"/>
    <property type="match status" value="1"/>
</dbReference>
<accession>A0ABU1F6X9</accession>
<organism evidence="2 3">
    <name type="scientific">Ruixingdingia sedimenti</name>
    <dbReference type="NCBI Taxonomy" id="3073604"/>
    <lineage>
        <taxon>Bacteria</taxon>
        <taxon>Pseudomonadati</taxon>
        <taxon>Pseudomonadota</taxon>
        <taxon>Alphaproteobacteria</taxon>
        <taxon>Rhodobacterales</taxon>
        <taxon>Paracoccaceae</taxon>
        <taxon>Ruixingdingia</taxon>
    </lineage>
</organism>
<sequence>MQAGKGMIGGAALILILALSACGGGRGDAPVLRNLRSATGGPDEFAILPPKPLQMPPDFTALPEPTPGGGNLTDRDPMADAMVALGGKPGAGGNDGALVAAASAHGVSPTIREDLAREDYAIRDRNRPKLLERLLGTDVYNKAYSDQTVEQQRELERWRAAGRRTPASPPDPKQWPELSR</sequence>
<gene>
    <name evidence="2" type="ORF">RGD00_08245</name>
</gene>
<dbReference type="InterPro" id="IPR021395">
    <property type="entry name" value="DUF3035"/>
</dbReference>
<evidence type="ECO:0000313" key="3">
    <source>
        <dbReference type="Proteomes" id="UP001247754"/>
    </source>
</evidence>
<name>A0ABU1F6X9_9RHOB</name>
<dbReference type="Proteomes" id="UP001247754">
    <property type="component" value="Unassembled WGS sequence"/>
</dbReference>
<reference evidence="2 3" key="1">
    <citation type="submission" date="2023-09" db="EMBL/GenBank/DDBJ databases">
        <title>Xinfangfangia sedmenti sp. nov., isolated the sedment.</title>
        <authorList>
            <person name="Xu L."/>
        </authorList>
    </citation>
    <scope>NUCLEOTIDE SEQUENCE [LARGE SCALE GENOMIC DNA]</scope>
    <source>
        <strain evidence="2 3">LG-4</strain>
    </source>
</reference>
<protein>
    <submittedName>
        <fullName evidence="2">DUF3035 domain-containing protein</fullName>
    </submittedName>
</protein>
<keyword evidence="3" id="KW-1185">Reference proteome</keyword>
<proteinExistence type="predicted"/>
<dbReference type="RefSeq" id="WP_310456837.1">
    <property type="nucleotide sequence ID" value="NZ_JAVKPH010000007.1"/>
</dbReference>
<evidence type="ECO:0000313" key="2">
    <source>
        <dbReference type="EMBL" id="MDR5652589.1"/>
    </source>
</evidence>
<dbReference type="PROSITE" id="PS51257">
    <property type="entry name" value="PROKAR_LIPOPROTEIN"/>
    <property type="match status" value="1"/>
</dbReference>
<dbReference type="EMBL" id="JAVKPH010000007">
    <property type="protein sequence ID" value="MDR5652589.1"/>
    <property type="molecule type" value="Genomic_DNA"/>
</dbReference>
<feature type="region of interest" description="Disordered" evidence="1">
    <location>
        <begin position="147"/>
        <end position="180"/>
    </location>
</feature>
<evidence type="ECO:0000256" key="1">
    <source>
        <dbReference type="SAM" id="MobiDB-lite"/>
    </source>
</evidence>
<comment type="caution">
    <text evidence="2">The sequence shown here is derived from an EMBL/GenBank/DDBJ whole genome shotgun (WGS) entry which is preliminary data.</text>
</comment>